<feature type="domain" description="Guanylate cyclase" evidence="8">
    <location>
        <begin position="244"/>
        <end position="374"/>
    </location>
</feature>
<feature type="compositionally biased region" description="Low complexity" evidence="7">
    <location>
        <begin position="37"/>
        <end position="50"/>
    </location>
</feature>
<comment type="subcellular location">
    <subcellularLocation>
        <location evidence="1">Cell projection</location>
        <location evidence="1">Cilium</location>
        <location evidence="1">Flagellum</location>
    </subcellularLocation>
</comment>
<evidence type="ECO:0000256" key="6">
    <source>
        <dbReference type="ARBA" id="ARBA00023273"/>
    </source>
</evidence>
<feature type="compositionally biased region" description="Polar residues" evidence="7">
    <location>
        <begin position="1139"/>
        <end position="1159"/>
    </location>
</feature>
<feature type="domain" description="Guanylate cyclase" evidence="8">
    <location>
        <begin position="826"/>
        <end position="955"/>
    </location>
</feature>
<feature type="region of interest" description="Disordered" evidence="7">
    <location>
        <begin position="1"/>
        <end position="50"/>
    </location>
</feature>
<dbReference type="GO" id="GO:0009882">
    <property type="term" value="F:blue light photoreceptor activity"/>
    <property type="evidence" value="ECO:0007669"/>
    <property type="project" value="InterPro"/>
</dbReference>
<comment type="subunit">
    <text evidence="2">Heterotetramer of two alpha and two beta subunits.</text>
</comment>
<feature type="region of interest" description="Disordered" evidence="7">
    <location>
        <begin position="1126"/>
        <end position="1257"/>
    </location>
</feature>
<feature type="compositionally biased region" description="Pro residues" evidence="7">
    <location>
        <begin position="979"/>
        <end position="990"/>
    </location>
</feature>
<evidence type="ECO:0000256" key="5">
    <source>
        <dbReference type="ARBA" id="ARBA00023069"/>
    </source>
</evidence>
<dbReference type="PANTHER" id="PTHR43081:SF1">
    <property type="entry name" value="ADENYLATE CYCLASE, TERMINAL-DIFFERENTIATION SPECIFIC"/>
    <property type="match status" value="1"/>
</dbReference>
<evidence type="ECO:0000256" key="1">
    <source>
        <dbReference type="ARBA" id="ARBA00004230"/>
    </source>
</evidence>
<dbReference type="EMBL" id="GL349452">
    <property type="protein sequence ID" value="KNC48934.1"/>
    <property type="molecule type" value="Genomic_DNA"/>
</dbReference>
<feature type="compositionally biased region" description="Polar residues" evidence="7">
    <location>
        <begin position="1215"/>
        <end position="1225"/>
    </location>
</feature>
<feature type="region of interest" description="Disordered" evidence="7">
    <location>
        <begin position="1073"/>
        <end position="1103"/>
    </location>
</feature>
<dbReference type="SMART" id="SM01034">
    <property type="entry name" value="BLUF"/>
    <property type="match status" value="2"/>
</dbReference>
<evidence type="ECO:0000256" key="3">
    <source>
        <dbReference type="ARBA" id="ARBA00022737"/>
    </source>
</evidence>
<feature type="compositionally biased region" description="Basic and acidic residues" evidence="7">
    <location>
        <begin position="1083"/>
        <end position="1095"/>
    </location>
</feature>
<dbReference type="InterPro" id="IPR050697">
    <property type="entry name" value="Adenylyl/Guanylyl_Cyclase_3/4"/>
</dbReference>
<dbReference type="Gene3D" id="3.30.70.100">
    <property type="match status" value="2"/>
</dbReference>
<dbReference type="GO" id="GO:0071949">
    <property type="term" value="F:FAD binding"/>
    <property type="evidence" value="ECO:0007669"/>
    <property type="project" value="InterPro"/>
</dbReference>
<feature type="compositionally biased region" description="Basic residues" evidence="7">
    <location>
        <begin position="1164"/>
        <end position="1174"/>
    </location>
</feature>
<keyword evidence="11" id="KW-1185">Reference proteome</keyword>
<feature type="compositionally biased region" description="Gly residues" evidence="7">
    <location>
        <begin position="1183"/>
        <end position="1193"/>
    </location>
</feature>
<evidence type="ECO:0000256" key="2">
    <source>
        <dbReference type="ARBA" id="ARBA00011103"/>
    </source>
</evidence>
<dbReference type="GeneID" id="25564213"/>
<keyword evidence="3" id="KW-0677">Repeat</keyword>
<protein>
    <submittedName>
        <fullName evidence="10">Adenylate cyclase</fullName>
    </submittedName>
</protein>
<evidence type="ECO:0000256" key="7">
    <source>
        <dbReference type="SAM" id="MobiDB-lite"/>
    </source>
</evidence>
<dbReference type="InterPro" id="IPR029787">
    <property type="entry name" value="Nucleotide_cyclase"/>
</dbReference>
<evidence type="ECO:0000313" key="11">
    <source>
        <dbReference type="Proteomes" id="UP000054408"/>
    </source>
</evidence>
<evidence type="ECO:0000313" key="10">
    <source>
        <dbReference type="EMBL" id="KNC48934.1"/>
    </source>
</evidence>
<feature type="compositionally biased region" description="Polar residues" evidence="7">
    <location>
        <begin position="1236"/>
        <end position="1253"/>
    </location>
</feature>
<dbReference type="Gene3D" id="3.30.70.1230">
    <property type="entry name" value="Nucleotide cyclase"/>
    <property type="match status" value="2"/>
</dbReference>
<keyword evidence="4" id="KW-0282">Flagellum</keyword>
<feature type="domain" description="BLUF" evidence="9">
    <location>
        <begin position="96"/>
        <end position="189"/>
    </location>
</feature>
<evidence type="ECO:0000256" key="4">
    <source>
        <dbReference type="ARBA" id="ARBA00022846"/>
    </source>
</evidence>
<accession>A0A0L0D9B5</accession>
<dbReference type="eggNOG" id="KOG4171">
    <property type="taxonomic scope" value="Eukaryota"/>
</dbReference>
<dbReference type="SUPFAM" id="SSF54975">
    <property type="entry name" value="Acylphosphatase/BLUF domain-like"/>
    <property type="match status" value="2"/>
</dbReference>
<feature type="region of interest" description="Disordered" evidence="7">
    <location>
        <begin position="524"/>
        <end position="549"/>
    </location>
</feature>
<feature type="domain" description="BLUF" evidence="9">
    <location>
        <begin position="671"/>
        <end position="764"/>
    </location>
</feature>
<sequence>MAEPGRASAAPDDRLGSDSDSWASSASDSEARPEAEGSWSGSGLGSSAALQPSGRTVVLEGLRMEYPGPDEPLGDRRTALDDSLVTSFAMAAPGSLLRLTYCSVETKPWLASELDASAGRWAAANVEAGITGVLVYVAGLFFHVLEGPARAVNALYLRIARDERHGECFVINLETAPLGDRLYSEFIFQRASSQPQVYTILKNVLASLSSSYQILERYLPPVVLYQLKQGLNPFDCQPRIVDALVVFVGLTNTQPASAKWLSDAHYPTFIVLLSELYEHVTSSIVRAGGEVVKFIGKDVMVCFPEADVLPALHALHNLHVLLTVLCDRSSLPGASVAMGACAGPVVELNIGSVDFEKLDYTLLGNVVNTASRFKSLAASLGHDLVVAPSVAELIAPGGASLPAQPGAQLAAAEWTLVSLGEHVLKGLADPQPAFTVVPPSTRANSWPALPPRELLPPRPRLLDIAATHSSSFDLLRTTIELTSSPKSPPVRLDASGRYSIDHSIAQVADRVDHALDNASFRLSTSMLSSGSPSSSPSGDTPLPRLPSIDLSDTPRYVALVAPDIRGDAAYPRSPDKTDLARALQVTLSEPKLPASPIRGLQHLANRRMGGSFDSRRHVDVASLLATGCDRAGASAPTSASMPIQARSVAAAARARSRARKASVSTPPPIGMLRVTYVSLASSSMPSSEWASLVDKWRMRNLKRGITGQLLRSSSGEVLMQILEGPASAVDALFARIAADPRHHHVTRVGSETIVSREHHGFSAEVFSFDSTGPSGELVVEHMIRLMLDTMLTSYVSLRGYTQKKVLDILQTGANPLAHYSHPVRAVILVTDILDFTRITEVVGLNAELVVELINTFLEIVISAVERGGGSVNKLIGDCVVAFFPPHSRWNAVHVALDIQRRLAAARAAAGEDSILSIMYSGVGLASGRVFLGNIGVTRLDFAMIGAAVDDAHDLESATRSVDAALLISPNLFRELEGNPPEPPSPSPSAPPTISALPLVRLGLGESHAYTVDSPDARWDVADVQATVNAHLEGPVFALPSALDSIADLANSSPGEGRTQPMSLHALSVSPIVKSGASSLDDDGSTRSDGDDTGRDGDDDDDAVDLNELLSDDVSFMTMVTASGMLDSPSADAVDPKLEVTQSGDSGEFTINSVQRSQSFDMRRQPHRSISRRRAGFLTLGRSGSPGSGLGSPGGREDSPSASRLAAAVAGRRLSVSLSPPRQLSRSMRHTPARAPWQQSPTHWRDSPASSSVSPHRGTVSLLSETLPARAYSSGEPGEFGSATVSNLFASLSGRRLGRSSDSSRVGSELRELAGRLAQALPPLKKHTKSQSGPAT</sequence>
<feature type="compositionally biased region" description="Low complexity" evidence="7">
    <location>
        <begin position="524"/>
        <end position="542"/>
    </location>
</feature>
<name>A0A0L0D9B5_THETB</name>
<dbReference type="GO" id="GO:0031514">
    <property type="term" value="C:motile cilium"/>
    <property type="evidence" value="ECO:0007669"/>
    <property type="project" value="UniProtKB-SubCell"/>
</dbReference>
<keyword evidence="5" id="KW-0969">Cilium</keyword>
<keyword evidence="6" id="KW-0966">Cell projection</keyword>
<evidence type="ECO:0000259" key="8">
    <source>
        <dbReference type="PROSITE" id="PS50125"/>
    </source>
</evidence>
<dbReference type="Pfam" id="PF04940">
    <property type="entry name" value="BLUF"/>
    <property type="match status" value="2"/>
</dbReference>
<dbReference type="InterPro" id="IPR001054">
    <property type="entry name" value="A/G_cyclase"/>
</dbReference>
<dbReference type="GO" id="GO:0009190">
    <property type="term" value="P:cyclic nucleotide biosynthetic process"/>
    <property type="evidence" value="ECO:0007669"/>
    <property type="project" value="InterPro"/>
</dbReference>
<feature type="region of interest" description="Disordered" evidence="7">
    <location>
        <begin position="974"/>
        <end position="993"/>
    </location>
</feature>
<dbReference type="PANTHER" id="PTHR43081">
    <property type="entry name" value="ADENYLATE CYCLASE, TERMINAL-DIFFERENTIATION SPECIFIC-RELATED"/>
    <property type="match status" value="1"/>
</dbReference>
<organism evidence="10 11">
    <name type="scientific">Thecamonas trahens ATCC 50062</name>
    <dbReference type="NCBI Taxonomy" id="461836"/>
    <lineage>
        <taxon>Eukaryota</taxon>
        <taxon>Apusozoa</taxon>
        <taxon>Apusomonadida</taxon>
        <taxon>Apusomonadidae</taxon>
        <taxon>Thecamonas</taxon>
    </lineage>
</organism>
<feature type="region of interest" description="Disordered" evidence="7">
    <location>
        <begin position="1316"/>
        <end position="1335"/>
    </location>
</feature>
<dbReference type="STRING" id="461836.A0A0L0D9B5"/>
<dbReference type="CDD" id="cd07302">
    <property type="entry name" value="CHD"/>
    <property type="match status" value="2"/>
</dbReference>
<reference evidence="10 11" key="1">
    <citation type="submission" date="2010-05" db="EMBL/GenBank/DDBJ databases">
        <title>The Genome Sequence of Thecamonas trahens ATCC 50062.</title>
        <authorList>
            <consortium name="The Broad Institute Genome Sequencing Platform"/>
            <person name="Russ C."/>
            <person name="Cuomo C."/>
            <person name="Shea T."/>
            <person name="Young S.K."/>
            <person name="Zeng Q."/>
            <person name="Koehrsen M."/>
            <person name="Haas B."/>
            <person name="Borodovsky M."/>
            <person name="Guigo R."/>
            <person name="Alvarado L."/>
            <person name="Berlin A."/>
            <person name="Bochicchio J."/>
            <person name="Borenstein D."/>
            <person name="Chapman S."/>
            <person name="Chen Z."/>
            <person name="Freedman E."/>
            <person name="Gellesch M."/>
            <person name="Goldberg J."/>
            <person name="Griggs A."/>
            <person name="Gujja S."/>
            <person name="Heilman E."/>
            <person name="Heiman D."/>
            <person name="Hepburn T."/>
            <person name="Howarth C."/>
            <person name="Jen D."/>
            <person name="Larson L."/>
            <person name="Mehta T."/>
            <person name="Park D."/>
            <person name="Pearson M."/>
            <person name="Roberts A."/>
            <person name="Saif S."/>
            <person name="Shenoy N."/>
            <person name="Sisk P."/>
            <person name="Stolte C."/>
            <person name="Sykes S."/>
            <person name="Thomson T."/>
            <person name="Walk T."/>
            <person name="White J."/>
            <person name="Yandava C."/>
            <person name="Burger G."/>
            <person name="Gray M.W."/>
            <person name="Holland P.W.H."/>
            <person name="King N."/>
            <person name="Lang F.B.F."/>
            <person name="Roger A.J."/>
            <person name="Ruiz-Trillo I."/>
            <person name="Lander E."/>
            <person name="Nusbaum C."/>
        </authorList>
    </citation>
    <scope>NUCLEOTIDE SEQUENCE [LARGE SCALE GENOMIC DNA]</scope>
    <source>
        <strain evidence="10 11">ATCC 50062</strain>
    </source>
</reference>
<proteinExistence type="predicted"/>
<evidence type="ECO:0000259" key="9">
    <source>
        <dbReference type="PROSITE" id="PS50925"/>
    </source>
</evidence>
<dbReference type="SUPFAM" id="SSF55073">
    <property type="entry name" value="Nucleotide cyclase"/>
    <property type="match status" value="2"/>
</dbReference>
<dbReference type="Proteomes" id="UP000054408">
    <property type="component" value="Unassembled WGS sequence"/>
</dbReference>
<dbReference type="PROSITE" id="PS50125">
    <property type="entry name" value="GUANYLATE_CYCLASE_2"/>
    <property type="match status" value="2"/>
</dbReference>
<gene>
    <name evidence="10" type="ORF">AMSG_04679</name>
</gene>
<dbReference type="InterPro" id="IPR007024">
    <property type="entry name" value="BLUF_domain"/>
</dbReference>
<feature type="compositionally biased region" description="Low complexity" evidence="7">
    <location>
        <begin position="18"/>
        <end position="28"/>
    </location>
</feature>
<dbReference type="OrthoDB" id="2106504at2759"/>
<dbReference type="RefSeq" id="XP_013758351.1">
    <property type="nucleotide sequence ID" value="XM_013902897.1"/>
</dbReference>
<dbReference type="InterPro" id="IPR036046">
    <property type="entry name" value="Acylphosphatase-like_dom_sf"/>
</dbReference>
<dbReference type="PROSITE" id="PS50925">
    <property type="entry name" value="BLUF"/>
    <property type="match status" value="2"/>
</dbReference>